<dbReference type="AlphaFoldDB" id="A0A7W4Z0R1"/>
<name>A0A7W4Z0R1_9ACTN</name>
<keyword evidence="2" id="KW-1185">Reference proteome</keyword>
<evidence type="ECO:0000313" key="2">
    <source>
        <dbReference type="Proteomes" id="UP000589626"/>
    </source>
</evidence>
<reference evidence="1 2" key="1">
    <citation type="submission" date="2020-08" db="EMBL/GenBank/DDBJ databases">
        <title>Sequencing the genomes of 1000 actinobacteria strains.</title>
        <authorList>
            <person name="Klenk H.-P."/>
        </authorList>
    </citation>
    <scope>NUCLEOTIDE SEQUENCE [LARGE SCALE GENOMIC DNA]</scope>
    <source>
        <strain evidence="1 2">DSM 105498</strain>
    </source>
</reference>
<organism evidence="1 2">
    <name type="scientific">Nocardioides soli</name>
    <dbReference type="NCBI Taxonomy" id="1036020"/>
    <lineage>
        <taxon>Bacteria</taxon>
        <taxon>Bacillati</taxon>
        <taxon>Actinomycetota</taxon>
        <taxon>Actinomycetes</taxon>
        <taxon>Propionibacteriales</taxon>
        <taxon>Nocardioidaceae</taxon>
        <taxon>Nocardioides</taxon>
    </lineage>
</organism>
<evidence type="ECO:0000313" key="1">
    <source>
        <dbReference type="EMBL" id="MBB3041041.1"/>
    </source>
</evidence>
<protein>
    <submittedName>
        <fullName evidence="1">Uncharacterized protein</fullName>
    </submittedName>
</protein>
<accession>A0A7W4Z0R1</accession>
<dbReference type="Proteomes" id="UP000589626">
    <property type="component" value="Unassembled WGS sequence"/>
</dbReference>
<comment type="caution">
    <text evidence="1">The sequence shown here is derived from an EMBL/GenBank/DDBJ whole genome shotgun (WGS) entry which is preliminary data.</text>
</comment>
<gene>
    <name evidence="1" type="ORF">FHU40_000842</name>
</gene>
<proteinExistence type="predicted"/>
<dbReference type="EMBL" id="JACHWR010000001">
    <property type="protein sequence ID" value="MBB3041041.1"/>
    <property type="molecule type" value="Genomic_DNA"/>
</dbReference>
<sequence length="189" mass="20826">MSSQMQALREVMEREYGVTDTPTWDPAVGQTRPVFEIEARSDRTRRAILADLPPVVREQRATAAAAFNVDLDTADVIAIEVYGYVDRRTERADPGEWTSESGPLPSVPYERWLREQVEQHIPAGYTPVGRPREDLLGGVVAAKAAKDEAPAVLSAAVRAALERGVTARMIAEALGVTTPRVYQLRDGKR</sequence>
<dbReference type="RefSeq" id="WP_183590994.1">
    <property type="nucleotide sequence ID" value="NZ_JACHWR010000001.1"/>
</dbReference>